<name>A0AAV2BWX0_9ARAC</name>
<feature type="non-terminal residue" evidence="1">
    <location>
        <position position="1"/>
    </location>
</feature>
<evidence type="ECO:0000313" key="1">
    <source>
        <dbReference type="EMBL" id="CAL1300377.1"/>
    </source>
</evidence>
<protein>
    <submittedName>
        <fullName evidence="1">Uncharacterized protein</fullName>
    </submittedName>
</protein>
<sequence length="293" mass="33975">DVFHHCVLNIILAAYCTGRKLLRPRARISLQGYKILLKKMARKKKLETMVRKKKLETMVRKKKLETMVRKKKLETMKISRKEEESSDSDVAIIEEIAAPFAPFDPAIPGFSNKEVIPIWQDPIPKYRYISCHKIDNRKINPDLIAIAEATEHKELELRFDFDGEYHGEMKAYGVYFGSRSEKIKTEQKKKSGNEACLFRKSEYRLLGIVRALPLPMKINITFDRSPMWCGEIYFTVRYQDAKEELGPFSKPVTCIFQSNELKFEVVKSDFSKFDFSGPDPLIDADGMSFFPLP</sequence>
<dbReference type="AlphaFoldDB" id="A0AAV2BWX0"/>
<reference evidence="1 2" key="1">
    <citation type="submission" date="2024-04" db="EMBL/GenBank/DDBJ databases">
        <authorList>
            <person name="Rising A."/>
            <person name="Reimegard J."/>
            <person name="Sonavane S."/>
            <person name="Akerstrom W."/>
            <person name="Nylinder S."/>
            <person name="Hedman E."/>
            <person name="Kallberg Y."/>
        </authorList>
    </citation>
    <scope>NUCLEOTIDE SEQUENCE [LARGE SCALE GENOMIC DNA]</scope>
</reference>
<gene>
    <name evidence="1" type="ORF">LARSCL_LOCUS21911</name>
</gene>
<comment type="caution">
    <text evidence="1">The sequence shown here is derived from an EMBL/GenBank/DDBJ whole genome shotgun (WGS) entry which is preliminary data.</text>
</comment>
<dbReference type="EMBL" id="CAXIEN010000551">
    <property type="protein sequence ID" value="CAL1300377.1"/>
    <property type="molecule type" value="Genomic_DNA"/>
</dbReference>
<proteinExistence type="predicted"/>
<organism evidence="1 2">
    <name type="scientific">Larinioides sclopetarius</name>
    <dbReference type="NCBI Taxonomy" id="280406"/>
    <lineage>
        <taxon>Eukaryota</taxon>
        <taxon>Metazoa</taxon>
        <taxon>Ecdysozoa</taxon>
        <taxon>Arthropoda</taxon>
        <taxon>Chelicerata</taxon>
        <taxon>Arachnida</taxon>
        <taxon>Araneae</taxon>
        <taxon>Araneomorphae</taxon>
        <taxon>Entelegynae</taxon>
        <taxon>Araneoidea</taxon>
        <taxon>Araneidae</taxon>
        <taxon>Larinioides</taxon>
    </lineage>
</organism>
<evidence type="ECO:0000313" key="2">
    <source>
        <dbReference type="Proteomes" id="UP001497382"/>
    </source>
</evidence>
<accession>A0AAV2BWX0</accession>
<dbReference type="Proteomes" id="UP001497382">
    <property type="component" value="Unassembled WGS sequence"/>
</dbReference>
<keyword evidence="2" id="KW-1185">Reference proteome</keyword>